<feature type="binding site" evidence="8">
    <location>
        <begin position="432"/>
        <end position="433"/>
    </location>
    <ligand>
        <name>substrate</name>
    </ligand>
</feature>
<evidence type="ECO:0000256" key="5">
    <source>
        <dbReference type="ARBA" id="ARBA00023295"/>
    </source>
</evidence>
<evidence type="ECO:0000256" key="8">
    <source>
        <dbReference type="PIRSR" id="PIRSR617736-2"/>
    </source>
</evidence>
<dbReference type="InterPro" id="IPR017853">
    <property type="entry name" value="GH"/>
</dbReference>
<feature type="binding site" evidence="8">
    <location>
        <position position="128"/>
    </location>
    <ligand>
        <name>substrate</name>
    </ligand>
</feature>
<feature type="active site" description="Proton donor" evidence="7">
    <location>
        <position position="174"/>
    </location>
</feature>
<accession>A0A0F0L7Y0</accession>
<evidence type="ECO:0000313" key="11">
    <source>
        <dbReference type="Proteomes" id="UP000033640"/>
    </source>
</evidence>
<evidence type="ECO:0000256" key="9">
    <source>
        <dbReference type="RuleBase" id="RU361175"/>
    </source>
</evidence>
<feature type="binding site" evidence="8">
    <location>
        <position position="425"/>
    </location>
    <ligand>
        <name>substrate</name>
    </ligand>
</feature>
<dbReference type="PANTHER" id="PTHR10353">
    <property type="entry name" value="GLYCOSYL HYDROLASE"/>
    <property type="match status" value="1"/>
</dbReference>
<dbReference type="GO" id="GO:0008422">
    <property type="term" value="F:beta-glucosidase activity"/>
    <property type="evidence" value="ECO:0007669"/>
    <property type="project" value="UniProtKB-EC"/>
</dbReference>
<dbReference type="SUPFAM" id="SSF51445">
    <property type="entry name" value="(Trans)glycosidases"/>
    <property type="match status" value="1"/>
</dbReference>
<dbReference type="Pfam" id="PF00232">
    <property type="entry name" value="Glyco_hydro_1"/>
    <property type="match status" value="1"/>
</dbReference>
<dbReference type="GO" id="GO:0030245">
    <property type="term" value="P:cellulose catabolic process"/>
    <property type="evidence" value="ECO:0007669"/>
    <property type="project" value="UniProtKB-KW"/>
</dbReference>
<feature type="binding site" evidence="8">
    <location>
        <position position="173"/>
    </location>
    <ligand>
        <name>substrate</name>
    </ligand>
</feature>
<dbReference type="EC" id="3.2.1.21" evidence="9"/>
<dbReference type="OrthoDB" id="9765195at2"/>
<organism evidence="10 11">
    <name type="scientific">Microbacterium oxydans</name>
    <dbReference type="NCBI Taxonomy" id="82380"/>
    <lineage>
        <taxon>Bacteria</taxon>
        <taxon>Bacillati</taxon>
        <taxon>Actinomycetota</taxon>
        <taxon>Actinomycetes</taxon>
        <taxon>Micrococcales</taxon>
        <taxon>Microbacteriaceae</taxon>
        <taxon>Microbacterium</taxon>
    </lineage>
</organism>
<keyword evidence="3" id="KW-0136">Cellulose degradation</keyword>
<dbReference type="PATRIC" id="fig|82380.11.peg.2305"/>
<name>A0A0F0L7Y0_9MICO</name>
<keyword evidence="4" id="KW-0119">Carbohydrate metabolism</keyword>
<dbReference type="PANTHER" id="PTHR10353:SF36">
    <property type="entry name" value="LP05116P"/>
    <property type="match status" value="1"/>
</dbReference>
<evidence type="ECO:0000256" key="2">
    <source>
        <dbReference type="ARBA" id="ARBA00022801"/>
    </source>
</evidence>
<dbReference type="InterPro" id="IPR001360">
    <property type="entry name" value="Glyco_hydro_1"/>
</dbReference>
<comment type="similarity">
    <text evidence="1 9">Belongs to the glycosyl hydrolase 1 family.</text>
</comment>
<keyword evidence="6" id="KW-0624">Polysaccharide degradation</keyword>
<sequence>MHDHLIRNGTLTFPPTFTLGAATAAYQIEGGATEGGRAASIWDTFSHTPGKTAGGATGDVAADHYHRVPEDLGLMEALGLDAYRFSISWSRVMPLGEGDVNPAGIEFYSTLIDGLLSRGIDPVVTLNHWDLPQALEDKYGGWRGRETAYAFEKYAEVVGAAFGDRVAIWSTHNEPWNNSFSGYGSGAFAPGGTSHEDALKAAHHLNLSHGLAMQALRRTITRPDARLSVALNIFRVQAQTPADEDAARRFDAVANRVFTGPMLRGEYDADLLEDTRMFTDWAFVEAGDLEVAHQPLDLLGVNYYEVMHIRQAPGFVPGSETTGGTAFPGSEQVEFVRRGDLARTGMDWGIEPQGLEEHLVALSAQFPDLPIMVMENGTAFPDEVVVVNGTRTVLDLDRTSYLADHAAATHRALSRGANVVGYLVWSLLDNFEWAAGYGPRFGIIHVDYETLERTPKLSAHWLTMLCSTRTVPVLSSSGSPELNAQLATTSADR</sequence>
<feature type="binding site" evidence="8">
    <location>
        <position position="27"/>
    </location>
    <ligand>
        <name>substrate</name>
    </ligand>
</feature>
<evidence type="ECO:0000256" key="7">
    <source>
        <dbReference type="PIRSR" id="PIRSR617736-1"/>
    </source>
</evidence>
<dbReference type="RefSeq" id="WP_045279622.1">
    <property type="nucleotide sequence ID" value="NZ_JYIW01000025.1"/>
</dbReference>
<dbReference type="EMBL" id="JYIW01000025">
    <property type="protein sequence ID" value="KJL28789.1"/>
    <property type="molecule type" value="Genomic_DNA"/>
</dbReference>
<keyword evidence="5 9" id="KW-0326">Glycosidase</keyword>
<feature type="active site" description="Nucleophile" evidence="7">
    <location>
        <position position="375"/>
    </location>
</feature>
<evidence type="ECO:0000256" key="6">
    <source>
        <dbReference type="ARBA" id="ARBA00023326"/>
    </source>
</evidence>
<dbReference type="PRINTS" id="PR00131">
    <property type="entry name" value="GLHYDRLASE1"/>
</dbReference>
<evidence type="ECO:0000256" key="1">
    <source>
        <dbReference type="ARBA" id="ARBA00010838"/>
    </source>
</evidence>
<dbReference type="InterPro" id="IPR017736">
    <property type="entry name" value="Glyco_hydro_1_beta-glucosidase"/>
</dbReference>
<dbReference type="NCBIfam" id="TIGR03356">
    <property type="entry name" value="BGL"/>
    <property type="match status" value="1"/>
</dbReference>
<gene>
    <name evidence="10" type="ORF">RS83_02270</name>
</gene>
<proteinExistence type="inferred from homology"/>
<keyword evidence="2 9" id="KW-0378">Hydrolase</keyword>
<dbReference type="FunFam" id="3.20.20.80:FF:000004">
    <property type="entry name" value="Beta-glucosidase 6-phospho-beta-glucosidase"/>
    <property type="match status" value="1"/>
</dbReference>
<reference evidence="10 11" key="1">
    <citation type="submission" date="2015-02" db="EMBL/GenBank/DDBJ databases">
        <title>Draft genome sequences of ten Microbacterium spp. with emphasis on heavy metal contaminated environments.</title>
        <authorList>
            <person name="Corretto E."/>
        </authorList>
    </citation>
    <scope>NUCLEOTIDE SEQUENCE [LARGE SCALE GENOMIC DNA]</scope>
    <source>
        <strain evidence="10 11">BEL4b</strain>
    </source>
</reference>
<comment type="caution">
    <text evidence="10">The sequence shown here is derived from an EMBL/GenBank/DDBJ whole genome shotgun (WGS) entry which is preliminary data.</text>
</comment>
<dbReference type="GO" id="GO:0005829">
    <property type="term" value="C:cytosol"/>
    <property type="evidence" value="ECO:0007669"/>
    <property type="project" value="TreeGrafter"/>
</dbReference>
<feature type="binding site" evidence="8">
    <location>
        <position position="304"/>
    </location>
    <ligand>
        <name>substrate</name>
    </ligand>
</feature>
<evidence type="ECO:0000313" key="10">
    <source>
        <dbReference type="EMBL" id="KJL28789.1"/>
    </source>
</evidence>
<dbReference type="Gene3D" id="3.20.20.80">
    <property type="entry name" value="Glycosidases"/>
    <property type="match status" value="1"/>
</dbReference>
<dbReference type="AlphaFoldDB" id="A0A0F0L7Y0"/>
<dbReference type="Proteomes" id="UP000033640">
    <property type="component" value="Unassembled WGS sequence"/>
</dbReference>
<evidence type="ECO:0000256" key="4">
    <source>
        <dbReference type="ARBA" id="ARBA00023277"/>
    </source>
</evidence>
<evidence type="ECO:0000256" key="3">
    <source>
        <dbReference type="ARBA" id="ARBA00023001"/>
    </source>
</evidence>
<comment type="catalytic activity">
    <reaction evidence="9">
        <text>Hydrolysis of terminal, non-reducing beta-D-glucosyl residues with release of beta-D-glucose.</text>
        <dbReference type="EC" id="3.2.1.21"/>
    </reaction>
</comment>
<protein>
    <recommendedName>
        <fullName evidence="9">Beta-glucosidase</fullName>
        <ecNumber evidence="9">3.2.1.21</ecNumber>
    </recommendedName>
</protein>